<dbReference type="OrthoDB" id="517757at2"/>
<organism evidence="2 3">
    <name type="scientific">Clostridium tarantellae</name>
    <dbReference type="NCBI Taxonomy" id="39493"/>
    <lineage>
        <taxon>Bacteria</taxon>
        <taxon>Bacillati</taxon>
        <taxon>Bacillota</taxon>
        <taxon>Clostridia</taxon>
        <taxon>Eubacteriales</taxon>
        <taxon>Clostridiaceae</taxon>
        <taxon>Clostridium</taxon>
    </lineage>
</organism>
<sequence length="293" mass="31359">MSAATEAVTLATKLNQIGFVEFTTKLITDIFDTIVASNLKQTRSYFELVEQVSKTLTQFISDNKTSIGGDSLLQFFARTVPDPKHPTGTKIRSDNMQKLTATEANKLNAALFVDGVPASTTTVPTDPSDPSDPSITPPEDPTGSTNPDPNAVPGPANTTKSIKMLYPAIANAATSRIAADKYKLLKEMVKMGIVRLVVESGEINTRLTFTTSGSDMYTNNAKKYNTDDFNFSLAAKTGSALASWLTAEASVGYTSTSVTSADSSTTNSTNSSVELFGSVTLKFKTDYQPLNTQ</sequence>
<feature type="region of interest" description="Disordered" evidence="1">
    <location>
        <begin position="118"/>
        <end position="158"/>
    </location>
</feature>
<comment type="caution">
    <text evidence="2">The sequence shown here is derived from an EMBL/GenBank/DDBJ whole genome shotgun (WGS) entry which is preliminary data.</text>
</comment>
<gene>
    <name evidence="2" type="ORF">GBZ86_05190</name>
</gene>
<dbReference type="EMBL" id="WHJC01000043">
    <property type="protein sequence ID" value="MPQ43156.1"/>
    <property type="molecule type" value="Genomic_DNA"/>
</dbReference>
<evidence type="ECO:0000256" key="1">
    <source>
        <dbReference type="SAM" id="MobiDB-lite"/>
    </source>
</evidence>
<protein>
    <submittedName>
        <fullName evidence="2">Uncharacterized protein</fullName>
    </submittedName>
</protein>
<feature type="compositionally biased region" description="Low complexity" evidence="1">
    <location>
        <begin position="118"/>
        <end position="134"/>
    </location>
</feature>
<evidence type="ECO:0000313" key="2">
    <source>
        <dbReference type="EMBL" id="MPQ43156.1"/>
    </source>
</evidence>
<evidence type="ECO:0000313" key="3">
    <source>
        <dbReference type="Proteomes" id="UP000430345"/>
    </source>
</evidence>
<keyword evidence="3" id="KW-1185">Reference proteome</keyword>
<accession>A0A6I1MHZ0</accession>
<reference evidence="2 3" key="1">
    <citation type="submission" date="2019-10" db="EMBL/GenBank/DDBJ databases">
        <title>The Genome Sequence of Clostridium tarantellae Isolated from Fish Brain.</title>
        <authorList>
            <person name="Bano L."/>
            <person name="Kiel M."/>
            <person name="Sales G."/>
            <person name="Doxey A.C."/>
            <person name="Mansfield M.J."/>
            <person name="Schiavone M."/>
            <person name="Rossetto O."/>
            <person name="Pirazzini M."/>
            <person name="Dobrindt U."/>
            <person name="Montecucco C."/>
        </authorList>
    </citation>
    <scope>NUCLEOTIDE SEQUENCE [LARGE SCALE GENOMIC DNA]</scope>
    <source>
        <strain evidence="2 3">DSM 3997</strain>
    </source>
</reference>
<dbReference type="Proteomes" id="UP000430345">
    <property type="component" value="Unassembled WGS sequence"/>
</dbReference>
<name>A0A6I1MHZ0_9CLOT</name>
<dbReference type="AlphaFoldDB" id="A0A6I1MHZ0"/>
<dbReference type="RefSeq" id="WP_152888425.1">
    <property type="nucleotide sequence ID" value="NZ_WHJC01000043.1"/>
</dbReference>
<proteinExistence type="predicted"/>